<dbReference type="PANTHER" id="PTHR48483:SF1">
    <property type="entry name" value="INTERLEUKIN-12 RECEPTOR SUBUNIT BETA-1-RELATED"/>
    <property type="match status" value="1"/>
</dbReference>
<dbReference type="KEGG" id="csem:103395987"/>
<keyword evidence="2" id="KW-0732">Signal</keyword>
<dbReference type="Proteomes" id="UP000265120">
    <property type="component" value="Chromosome 2"/>
</dbReference>
<dbReference type="InterPro" id="IPR036116">
    <property type="entry name" value="FN3_sf"/>
</dbReference>
<keyword evidence="5" id="KW-1185">Reference proteome</keyword>
<dbReference type="OrthoDB" id="8945484at2759"/>
<reference evidence="4" key="3">
    <citation type="submission" date="2025-09" db="UniProtKB">
        <authorList>
            <consortium name="Ensembl"/>
        </authorList>
    </citation>
    <scope>IDENTIFICATION</scope>
</reference>
<reference evidence="4" key="2">
    <citation type="submission" date="2025-08" db="UniProtKB">
        <authorList>
            <consortium name="Ensembl"/>
        </authorList>
    </citation>
    <scope>IDENTIFICATION</scope>
</reference>
<dbReference type="CTD" id="3594"/>
<dbReference type="Pfam" id="PF00041">
    <property type="entry name" value="fn3"/>
    <property type="match status" value="1"/>
</dbReference>
<evidence type="ECO:0000256" key="2">
    <source>
        <dbReference type="SAM" id="SignalP"/>
    </source>
</evidence>
<dbReference type="STRING" id="244447.ENSCSEP00000029044"/>
<dbReference type="InterPro" id="IPR053073">
    <property type="entry name" value="IL11/IL27_subunit_beta"/>
</dbReference>
<dbReference type="PROSITE" id="PS50853">
    <property type="entry name" value="FN3"/>
    <property type="match status" value="2"/>
</dbReference>
<reference evidence="4 5" key="1">
    <citation type="journal article" date="2014" name="Nat. Genet.">
        <title>Whole-genome sequence of a flatfish provides insights into ZW sex chromosome evolution and adaptation to a benthic lifestyle.</title>
        <authorList>
            <person name="Chen S."/>
            <person name="Zhang G."/>
            <person name="Shao C."/>
            <person name="Huang Q."/>
            <person name="Liu G."/>
            <person name="Zhang P."/>
            <person name="Song W."/>
            <person name="An N."/>
            <person name="Chalopin D."/>
            <person name="Volff J.N."/>
            <person name="Hong Y."/>
            <person name="Li Q."/>
            <person name="Sha Z."/>
            <person name="Zhou H."/>
            <person name="Xie M."/>
            <person name="Yu Q."/>
            <person name="Liu Y."/>
            <person name="Xiang H."/>
            <person name="Wang N."/>
            <person name="Wu K."/>
            <person name="Yang C."/>
            <person name="Zhou Q."/>
            <person name="Liao X."/>
            <person name="Yang L."/>
            <person name="Hu Q."/>
            <person name="Zhang J."/>
            <person name="Meng L."/>
            <person name="Jin L."/>
            <person name="Tian Y."/>
            <person name="Lian J."/>
            <person name="Yang J."/>
            <person name="Miao G."/>
            <person name="Liu S."/>
            <person name="Liang Z."/>
            <person name="Yan F."/>
            <person name="Li Y."/>
            <person name="Sun B."/>
            <person name="Zhang H."/>
            <person name="Zhang J."/>
            <person name="Zhu Y."/>
            <person name="Du M."/>
            <person name="Zhao Y."/>
            <person name="Schartl M."/>
            <person name="Tang Q."/>
            <person name="Wang J."/>
        </authorList>
    </citation>
    <scope>NUCLEOTIDE SEQUENCE</scope>
</reference>
<feature type="transmembrane region" description="Helical" evidence="1">
    <location>
        <begin position="525"/>
        <end position="546"/>
    </location>
</feature>
<dbReference type="Gene3D" id="2.60.40.10">
    <property type="entry name" value="Immunoglobulins"/>
    <property type="match status" value="3"/>
</dbReference>
<evidence type="ECO:0000259" key="3">
    <source>
        <dbReference type="PROSITE" id="PS50853"/>
    </source>
</evidence>
<organism evidence="4 5">
    <name type="scientific">Cynoglossus semilaevis</name>
    <name type="common">Tongue sole</name>
    <dbReference type="NCBI Taxonomy" id="244447"/>
    <lineage>
        <taxon>Eukaryota</taxon>
        <taxon>Metazoa</taxon>
        <taxon>Chordata</taxon>
        <taxon>Craniata</taxon>
        <taxon>Vertebrata</taxon>
        <taxon>Euteleostomi</taxon>
        <taxon>Actinopterygii</taxon>
        <taxon>Neopterygii</taxon>
        <taxon>Teleostei</taxon>
        <taxon>Neoteleostei</taxon>
        <taxon>Acanthomorphata</taxon>
        <taxon>Carangaria</taxon>
        <taxon>Pleuronectiformes</taxon>
        <taxon>Pleuronectoidei</taxon>
        <taxon>Cynoglossidae</taxon>
        <taxon>Cynoglossinae</taxon>
        <taxon>Cynoglossus</taxon>
    </lineage>
</organism>
<dbReference type="InParanoid" id="A0A3P8WQL1"/>
<keyword evidence="1" id="KW-0472">Membrane</keyword>
<dbReference type="GeneTree" id="ENSGT00940000169112"/>
<accession>A0A3P8WQL1</accession>
<dbReference type="SUPFAM" id="SSF49265">
    <property type="entry name" value="Fibronectin type III"/>
    <property type="match status" value="3"/>
</dbReference>
<dbReference type="PANTHER" id="PTHR48483">
    <property type="entry name" value="INTERLEUKIN-27 SUBUNIT BETA"/>
    <property type="match status" value="1"/>
</dbReference>
<dbReference type="GeneID" id="103395987"/>
<dbReference type="RefSeq" id="XP_016896928.1">
    <property type="nucleotide sequence ID" value="XM_017041439.2"/>
</dbReference>
<evidence type="ECO:0000313" key="4">
    <source>
        <dbReference type="Ensembl" id="ENSCSEP00000029044.1"/>
    </source>
</evidence>
<feature type="chain" id="PRO_5018096105" evidence="2">
    <location>
        <begin position="26"/>
        <end position="680"/>
    </location>
</feature>
<dbReference type="OMA" id="GFLTHYK"/>
<feature type="domain" description="Fibronectin type-III" evidence="3">
    <location>
        <begin position="245"/>
        <end position="341"/>
    </location>
</feature>
<dbReference type="SMART" id="SM00060">
    <property type="entry name" value="FN3"/>
    <property type="match status" value="3"/>
</dbReference>
<sequence>MEMLTCWISLLGYFVFTLFTADNRGSACEAPSSLDCFKKSVNETVYICEWSMNTTDRDVKFDLHLDTFSCKNNEIRGIKTTTKLIVEECVFKHKAANIAVVAHVGNSSCRSAERSVELIHTVKYDPPSNITVSWSLNNLSLSWKAAEEAPALAEIRYRQDGNLTESWEKRLINTTLLKKHSFQAVHNSRPVPKEEKSKNRVIIVNLRKHSAYHVQIRQRPTQVKNPLWSKWSPAVIAPAELEYAPQVNVTTKLLSGTREVTLTWKPMPGAAAVVTYKLKYTQFSHGHHCAETATKPRHIHTNNYTVVLHVSYAAIEISITARNEAGSSPTAVVQVPAVPVPNLQPCDRKPKFKKKPCRQWFEVSDDNLENVTISSQSTKDNIKAVKKDDLKDYVGYIYYEHIRDGGKPRTVKTCLYYKDEGEPHGTPQNFSVVSETETSVNLSWKPIASADQRGFLTHYRLCSVKMNSDQSTECHNISATLTKYHLENLTPGARYDISLAGVTKVGEGPKASATVNTWPEKHENVWWVFALLFGLTLIPTICTIILKRTRHKICPPVPKPIIPSFSSHQADDQQEMHEGKEEVHELMVLQHPGEKSDRDNAEETIDLGEEWETGIDKDVEGDGEGLKNAQEISREDPGCTDQLLRRSTEGEITDLEQLDNEIAMLIYKNGLVFDVKADLS</sequence>
<dbReference type="AlphaFoldDB" id="A0A3P8WQL1"/>
<dbReference type="CDD" id="cd00063">
    <property type="entry name" value="FN3"/>
    <property type="match status" value="1"/>
</dbReference>
<proteinExistence type="predicted"/>
<name>A0A3P8WQL1_CYNSE</name>
<evidence type="ECO:0000313" key="5">
    <source>
        <dbReference type="Proteomes" id="UP000265120"/>
    </source>
</evidence>
<keyword evidence="1" id="KW-0812">Transmembrane</keyword>
<dbReference type="Ensembl" id="ENSCSET00000029441.1">
    <property type="protein sequence ID" value="ENSCSEP00000029044.1"/>
    <property type="gene ID" value="ENSCSEG00000018603.1"/>
</dbReference>
<dbReference type="InterPro" id="IPR013783">
    <property type="entry name" value="Ig-like_fold"/>
</dbReference>
<keyword evidence="1" id="KW-1133">Transmembrane helix</keyword>
<feature type="domain" description="Fibronectin type-III" evidence="3">
    <location>
        <begin position="426"/>
        <end position="521"/>
    </location>
</feature>
<protein>
    <submittedName>
        <fullName evidence="4">Uncharacterized LOC103395987</fullName>
    </submittedName>
</protein>
<evidence type="ECO:0000256" key="1">
    <source>
        <dbReference type="SAM" id="Phobius"/>
    </source>
</evidence>
<feature type="signal peptide" evidence="2">
    <location>
        <begin position="1"/>
        <end position="25"/>
    </location>
</feature>
<dbReference type="InterPro" id="IPR003961">
    <property type="entry name" value="FN3_dom"/>
</dbReference>